<protein>
    <submittedName>
        <fullName evidence="1">Uncharacterized protein</fullName>
    </submittedName>
</protein>
<evidence type="ECO:0000313" key="2">
    <source>
        <dbReference type="Proteomes" id="UP000290624"/>
    </source>
</evidence>
<name>A0A4Q2EKN0_9ACTN</name>
<accession>A0A4Q2EKN0</accession>
<dbReference type="EMBL" id="PPCV01000003">
    <property type="protein sequence ID" value="RXW32545.1"/>
    <property type="molecule type" value="Genomic_DNA"/>
</dbReference>
<proteinExistence type="predicted"/>
<gene>
    <name evidence="1" type="ORF">C1706_05100</name>
</gene>
<sequence>MVTQWERISWSGRYRSYIPTQVIVTSQGPFSTPPRLALHLQLDPRLVVKINSATHLEGSKKVRLGAPRQIAAGEWAVDLHGSIPAGESARIAVRIDAKAPTGPLPGFRTPVVDARALTADRAQWVTGGESSTRIDSIIDDASAREWGM</sequence>
<dbReference type="AlphaFoldDB" id="A0A4Q2EKN0"/>
<comment type="caution">
    <text evidence="1">The sequence shown here is derived from an EMBL/GenBank/DDBJ whole genome shotgun (WGS) entry which is preliminary data.</text>
</comment>
<organism evidence="1 2">
    <name type="scientific">Propioniciclava flava</name>
    <dbReference type="NCBI Taxonomy" id="2072026"/>
    <lineage>
        <taxon>Bacteria</taxon>
        <taxon>Bacillati</taxon>
        <taxon>Actinomycetota</taxon>
        <taxon>Actinomycetes</taxon>
        <taxon>Propionibacteriales</taxon>
        <taxon>Propionibacteriaceae</taxon>
        <taxon>Propioniciclava</taxon>
    </lineage>
</organism>
<dbReference type="Proteomes" id="UP000290624">
    <property type="component" value="Unassembled WGS sequence"/>
</dbReference>
<evidence type="ECO:0000313" key="1">
    <source>
        <dbReference type="EMBL" id="RXW32545.1"/>
    </source>
</evidence>
<reference evidence="1 2" key="1">
    <citation type="submission" date="2018-01" db="EMBL/GenBank/DDBJ databases">
        <title>Lactibacter flavus gen. nov., sp. nov., a novel bacterium of the family Propionibacteriaceae isolated from raw milk and dairy products.</title>
        <authorList>
            <person name="Wenning M."/>
            <person name="Breitenwieser F."/>
            <person name="Huptas C."/>
            <person name="von Neubeck M."/>
            <person name="Busse H.-J."/>
            <person name="Scherer S."/>
        </authorList>
    </citation>
    <scope>NUCLEOTIDE SEQUENCE [LARGE SCALE GENOMIC DNA]</scope>
    <source>
        <strain evidence="1 2">VG341</strain>
    </source>
</reference>
<keyword evidence="2" id="KW-1185">Reference proteome</keyword>